<organism evidence="2 3">
    <name type="scientific">Glonium stellatum</name>
    <dbReference type="NCBI Taxonomy" id="574774"/>
    <lineage>
        <taxon>Eukaryota</taxon>
        <taxon>Fungi</taxon>
        <taxon>Dikarya</taxon>
        <taxon>Ascomycota</taxon>
        <taxon>Pezizomycotina</taxon>
        <taxon>Dothideomycetes</taxon>
        <taxon>Pleosporomycetidae</taxon>
        <taxon>Gloniales</taxon>
        <taxon>Gloniaceae</taxon>
        <taxon>Glonium</taxon>
    </lineage>
</organism>
<dbReference type="OrthoDB" id="5413827at2759"/>
<dbReference type="PANTHER" id="PTHR38790">
    <property type="entry name" value="2EXR DOMAIN-CONTAINING PROTEIN-RELATED"/>
    <property type="match status" value="1"/>
</dbReference>
<proteinExistence type="predicted"/>
<dbReference type="AlphaFoldDB" id="A0A8E2F5P0"/>
<evidence type="ECO:0000313" key="2">
    <source>
        <dbReference type="EMBL" id="OCL10800.1"/>
    </source>
</evidence>
<dbReference type="Pfam" id="PF24864">
    <property type="entry name" value="DUF7730"/>
    <property type="match status" value="1"/>
</dbReference>
<gene>
    <name evidence="2" type="ORF">AOQ84DRAFT_336894</name>
</gene>
<dbReference type="Proteomes" id="UP000250140">
    <property type="component" value="Unassembled WGS sequence"/>
</dbReference>
<evidence type="ECO:0000259" key="1">
    <source>
        <dbReference type="Pfam" id="PF24864"/>
    </source>
</evidence>
<sequence length="281" mass="32179">MTTTSQVFIAICRSERNAQESPLLKLPGELRNKIWNYVLGDRTLHIEHTAANDLTAEGERPRDLTNRGLSLCCLRVCRQIYTEARHLPYSSNTFAFRNTSTYQFFTPSLLPKQRRLITKLNLLVTDVLINSDEQLHWGAWSRAIPSAPLLGDLITDLHINHDISYKKSYVLKTIGPISAPGPPAYLELRFQVMRAMGLSPNCKITSIVADTAKSAWSYQSWPRMPIELRYSRFGGSERRWRRLREHGCLTVGEKRQITIWINKVCGTKRGHKGRDKPSDDE</sequence>
<dbReference type="EMBL" id="KV749166">
    <property type="protein sequence ID" value="OCL10800.1"/>
    <property type="molecule type" value="Genomic_DNA"/>
</dbReference>
<name>A0A8E2F5P0_9PEZI</name>
<dbReference type="PANTHER" id="PTHR38790:SF4">
    <property type="entry name" value="2EXR DOMAIN-CONTAINING PROTEIN"/>
    <property type="match status" value="1"/>
</dbReference>
<keyword evidence="3" id="KW-1185">Reference proteome</keyword>
<evidence type="ECO:0000313" key="3">
    <source>
        <dbReference type="Proteomes" id="UP000250140"/>
    </source>
</evidence>
<protein>
    <recommendedName>
        <fullName evidence="1">DUF7730 domain-containing protein</fullName>
    </recommendedName>
</protein>
<reference evidence="2 3" key="1">
    <citation type="journal article" date="2016" name="Nat. Commun.">
        <title>Ectomycorrhizal ecology is imprinted in the genome of the dominant symbiotic fungus Cenococcum geophilum.</title>
        <authorList>
            <consortium name="DOE Joint Genome Institute"/>
            <person name="Peter M."/>
            <person name="Kohler A."/>
            <person name="Ohm R.A."/>
            <person name="Kuo A."/>
            <person name="Krutzmann J."/>
            <person name="Morin E."/>
            <person name="Arend M."/>
            <person name="Barry K.W."/>
            <person name="Binder M."/>
            <person name="Choi C."/>
            <person name="Clum A."/>
            <person name="Copeland A."/>
            <person name="Grisel N."/>
            <person name="Haridas S."/>
            <person name="Kipfer T."/>
            <person name="LaButti K."/>
            <person name="Lindquist E."/>
            <person name="Lipzen A."/>
            <person name="Maire R."/>
            <person name="Meier B."/>
            <person name="Mihaltcheva S."/>
            <person name="Molinier V."/>
            <person name="Murat C."/>
            <person name="Poggeler S."/>
            <person name="Quandt C.A."/>
            <person name="Sperisen C."/>
            <person name="Tritt A."/>
            <person name="Tisserant E."/>
            <person name="Crous P.W."/>
            <person name="Henrissat B."/>
            <person name="Nehls U."/>
            <person name="Egli S."/>
            <person name="Spatafora J.W."/>
            <person name="Grigoriev I.V."/>
            <person name="Martin F.M."/>
        </authorList>
    </citation>
    <scope>NUCLEOTIDE SEQUENCE [LARGE SCALE GENOMIC DNA]</scope>
    <source>
        <strain evidence="2 3">CBS 207.34</strain>
    </source>
</reference>
<dbReference type="InterPro" id="IPR056632">
    <property type="entry name" value="DUF7730"/>
</dbReference>
<accession>A0A8E2F5P0</accession>
<feature type="domain" description="DUF7730" evidence="1">
    <location>
        <begin position="70"/>
        <end position="122"/>
    </location>
</feature>